<reference evidence="1 2" key="1">
    <citation type="submission" date="2018-12" db="EMBL/GenBank/DDBJ databases">
        <authorList>
            <consortium name="Pathogen Informatics"/>
        </authorList>
    </citation>
    <scope>NUCLEOTIDE SEQUENCE [LARGE SCALE GENOMIC DNA]</scope>
    <source>
        <strain evidence="1 2">NCTC8272</strain>
    </source>
</reference>
<protein>
    <submittedName>
        <fullName evidence="1">Uncharacterized protein</fullName>
    </submittedName>
</protein>
<dbReference type="Proteomes" id="UP000277214">
    <property type="component" value="Chromosome 1"/>
</dbReference>
<name>A0A3V2RI07_SALET</name>
<dbReference type="EMBL" id="LR134149">
    <property type="protein sequence ID" value="VEA38902.1"/>
    <property type="molecule type" value="Genomic_DNA"/>
</dbReference>
<evidence type="ECO:0000313" key="2">
    <source>
        <dbReference type="Proteomes" id="UP000277214"/>
    </source>
</evidence>
<proteinExistence type="predicted"/>
<sequence length="290" mass="34174">MDYKNLKDEIFTYFYTKGAPILEDIKKKNITVNLKTKAMQSSIDVLKTEIGYELRRKYALSIEDVAKFYMLVQYCYTVFSLEMRQQLWPYEYMSFSRRNGELWERFCKAAWDYTTMPNLKRIEAPHFSQVQNAFTSSINNIISNADEKANVINITNTIFNLVGDINMIEDEMFKIGSNNYIIDFKSGFGSNEKGNTLRLLAVGQAYKHWDPKVTLLFLVRQEENNNYLEKIKRSNLWEVHCGDSTYRKIDELTGSGISDIRENAIDFENDLSPQFWQYLTQNNLTHYLKW</sequence>
<evidence type="ECO:0000313" key="1">
    <source>
        <dbReference type="EMBL" id="VEA38902.1"/>
    </source>
</evidence>
<gene>
    <name evidence="1" type="ORF">NCTC8272_02944</name>
</gene>
<dbReference type="REBASE" id="287891">
    <property type="entry name" value="Sen8272IIIP"/>
</dbReference>
<accession>A0A3V2RI07</accession>
<dbReference type="AlphaFoldDB" id="A0A3V2RI07"/>
<organism evidence="1 2">
    <name type="scientific">Salmonella enterica I</name>
    <dbReference type="NCBI Taxonomy" id="59201"/>
    <lineage>
        <taxon>Bacteria</taxon>
        <taxon>Pseudomonadati</taxon>
        <taxon>Pseudomonadota</taxon>
        <taxon>Gammaproteobacteria</taxon>
        <taxon>Enterobacterales</taxon>
        <taxon>Enterobacteriaceae</taxon>
        <taxon>Salmonella</taxon>
    </lineage>
</organism>